<gene>
    <name evidence="4" type="ORF">BJ976_001640</name>
</gene>
<evidence type="ECO:0000313" key="5">
    <source>
        <dbReference type="Proteomes" id="UP000560081"/>
    </source>
</evidence>
<accession>A0A4Y8X333</accession>
<dbReference type="EMBL" id="JACHMC010000001">
    <property type="protein sequence ID" value="MBB4883289.1"/>
    <property type="molecule type" value="Genomic_DNA"/>
</dbReference>
<dbReference type="PANTHER" id="PTHR43685">
    <property type="entry name" value="GLYCOSYLTRANSFERASE"/>
    <property type="match status" value="1"/>
</dbReference>
<dbReference type="Proteomes" id="UP000560081">
    <property type="component" value="Unassembled WGS sequence"/>
</dbReference>
<reference evidence="4 5" key="1">
    <citation type="submission" date="2020-08" db="EMBL/GenBank/DDBJ databases">
        <title>Sequencing the genomes of 1000 actinobacteria strains.</title>
        <authorList>
            <person name="Klenk H.-P."/>
        </authorList>
    </citation>
    <scope>NUCLEOTIDE SEQUENCE [LARGE SCALE GENOMIC DNA]</scope>
    <source>
        <strain evidence="4 5">DSM 19079</strain>
    </source>
</reference>
<dbReference type="Pfam" id="PF00535">
    <property type="entry name" value="Glycos_transf_2"/>
    <property type="match status" value="1"/>
</dbReference>
<dbReference type="InterPro" id="IPR001173">
    <property type="entry name" value="Glyco_trans_2-like"/>
</dbReference>
<protein>
    <submittedName>
        <fullName evidence="4">Glycosyltransferase involved in cell wall biosynthesis</fullName>
    </submittedName>
</protein>
<name>A0A4Y8X333_9MICC</name>
<dbReference type="RefSeq" id="WP_135029012.1">
    <property type="nucleotide sequence ID" value="NZ_BMLA01000002.1"/>
</dbReference>
<evidence type="ECO:0000259" key="2">
    <source>
        <dbReference type="Pfam" id="PF00535"/>
    </source>
</evidence>
<dbReference type="InterPro" id="IPR029044">
    <property type="entry name" value="Nucleotide-diphossugar_trans"/>
</dbReference>
<dbReference type="CDD" id="cd00761">
    <property type="entry name" value="Glyco_tranf_GTA_type"/>
    <property type="match status" value="1"/>
</dbReference>
<dbReference type="InterPro" id="IPR027791">
    <property type="entry name" value="Galactosyl_T_C"/>
</dbReference>
<feature type="domain" description="Glycosyltransferase 2-like" evidence="2">
    <location>
        <begin position="11"/>
        <end position="129"/>
    </location>
</feature>
<proteinExistence type="predicted"/>
<evidence type="ECO:0000313" key="4">
    <source>
        <dbReference type="EMBL" id="MBB4883289.1"/>
    </source>
</evidence>
<dbReference type="AlphaFoldDB" id="A0A4Y8X333"/>
<dbReference type="Gene3D" id="3.90.550.10">
    <property type="entry name" value="Spore Coat Polysaccharide Biosynthesis Protein SpsA, Chain A"/>
    <property type="match status" value="1"/>
</dbReference>
<comment type="caution">
    <text evidence="4">The sequence shown here is derived from an EMBL/GenBank/DDBJ whole genome shotgun (WGS) entry which is preliminary data.</text>
</comment>
<organism evidence="4 5">
    <name type="scientific">Micrococcus flavus</name>
    <dbReference type="NCBI Taxonomy" id="384602"/>
    <lineage>
        <taxon>Bacteria</taxon>
        <taxon>Bacillati</taxon>
        <taxon>Actinomycetota</taxon>
        <taxon>Actinomycetes</taxon>
        <taxon>Micrococcales</taxon>
        <taxon>Micrococcaceae</taxon>
        <taxon>Micrococcus</taxon>
    </lineage>
</organism>
<keyword evidence="1 4" id="KW-0808">Transferase</keyword>
<dbReference type="PANTHER" id="PTHR43685:SF3">
    <property type="entry name" value="SLR2126 PROTEIN"/>
    <property type="match status" value="1"/>
</dbReference>
<dbReference type="InterPro" id="IPR050834">
    <property type="entry name" value="Glycosyltransf_2"/>
</dbReference>
<sequence length="320" mass="34210">MTETPLTPEASVIVPSRGGAQRLPRLIGALAAQEDAPPFEVHVVVDGDVDGSEAVLAQLAAEYPVLDLSWTVFGENRGRVAALNAGADATSGRILIRADDDLEPGPHYIRDHVAAHDDGPGGAIGLYVNVLEPTPYQRAYGDAQDVLHREHAYALPADQQWRHWAGNVSVPRALHEQIGGYDPDYRQYGWEDIDYGYRLHAAGYPVVIRPELETRHHAAAVTTHSKAVRALHGTAARNLFVGKHGAAPLGTIGAPRGAWGAAVRLVALGTTEATLTRSSALIDAVADHLPRGLARRLIALQVEGAAEAGRAHPHRAQRAI</sequence>
<evidence type="ECO:0000259" key="3">
    <source>
        <dbReference type="Pfam" id="PF02709"/>
    </source>
</evidence>
<dbReference type="Pfam" id="PF02709">
    <property type="entry name" value="Glyco_transf_7C"/>
    <property type="match status" value="1"/>
</dbReference>
<dbReference type="SUPFAM" id="SSF53448">
    <property type="entry name" value="Nucleotide-diphospho-sugar transferases"/>
    <property type="match status" value="1"/>
</dbReference>
<dbReference type="GO" id="GO:0016740">
    <property type="term" value="F:transferase activity"/>
    <property type="evidence" value="ECO:0007669"/>
    <property type="project" value="UniProtKB-KW"/>
</dbReference>
<feature type="domain" description="Galactosyltransferase C-terminal" evidence="3">
    <location>
        <begin position="160"/>
        <end position="211"/>
    </location>
</feature>
<evidence type="ECO:0000256" key="1">
    <source>
        <dbReference type="ARBA" id="ARBA00022679"/>
    </source>
</evidence>
<keyword evidence="5" id="KW-1185">Reference proteome</keyword>
<dbReference type="OrthoDB" id="2676521at2"/>